<dbReference type="Pfam" id="PF13604">
    <property type="entry name" value="AAA_30"/>
    <property type="match status" value="1"/>
</dbReference>
<dbReference type="SUPFAM" id="SSF53098">
    <property type="entry name" value="Ribonuclease H-like"/>
    <property type="match status" value="1"/>
</dbReference>
<dbReference type="InterPro" id="IPR012337">
    <property type="entry name" value="RNaseH-like_sf"/>
</dbReference>
<dbReference type="CDD" id="cd17934">
    <property type="entry name" value="DEXXQc_Upf1-like"/>
    <property type="match status" value="1"/>
</dbReference>
<dbReference type="GO" id="GO:0043139">
    <property type="term" value="F:5'-3' DNA helicase activity"/>
    <property type="evidence" value="ECO:0007669"/>
    <property type="project" value="TreeGrafter"/>
</dbReference>
<keyword evidence="4" id="KW-0067">ATP-binding</keyword>
<reference evidence="7 8" key="1">
    <citation type="submission" date="2018-09" db="EMBL/GenBank/DDBJ databases">
        <title>Metagenome Assembled Genomes from an Advanced Water Purification Facility.</title>
        <authorList>
            <person name="Stamps B.W."/>
            <person name="Spear J.R."/>
        </authorList>
    </citation>
    <scope>NUCLEOTIDE SEQUENCE [LARGE SCALE GENOMIC DNA]</scope>
    <source>
        <strain evidence="7">Bin_42_2</strain>
    </source>
</reference>
<gene>
    <name evidence="7" type="ORF">E6Q51_02670</name>
</gene>
<proteinExistence type="predicted"/>
<keyword evidence="2" id="KW-0378">Hydrolase</keyword>
<dbReference type="InterPro" id="IPR047187">
    <property type="entry name" value="SF1_C_Upf1"/>
</dbReference>
<dbReference type="InterPro" id="IPR038720">
    <property type="entry name" value="YprB_RNase_H-like_dom"/>
</dbReference>
<keyword evidence="1" id="KW-0547">Nucleotide-binding</keyword>
<evidence type="ECO:0000256" key="1">
    <source>
        <dbReference type="ARBA" id="ARBA00022741"/>
    </source>
</evidence>
<dbReference type="InterPro" id="IPR019993">
    <property type="entry name" value="RecB_nuclease_TM0106_put"/>
</dbReference>
<organism evidence="7 8">
    <name type="scientific">Methylophilus methylotrophus</name>
    <name type="common">Bacterium W3A1</name>
    <dbReference type="NCBI Taxonomy" id="17"/>
    <lineage>
        <taxon>Bacteria</taxon>
        <taxon>Pseudomonadati</taxon>
        <taxon>Pseudomonadota</taxon>
        <taxon>Betaproteobacteria</taxon>
        <taxon>Nitrosomonadales</taxon>
        <taxon>Methylophilaceae</taxon>
        <taxon>Methylophilus</taxon>
    </lineage>
</organism>
<dbReference type="EMBL" id="SSGG01000046">
    <property type="protein sequence ID" value="TXI37715.1"/>
    <property type="molecule type" value="Genomic_DNA"/>
</dbReference>
<dbReference type="CDD" id="cd18808">
    <property type="entry name" value="SF1_C_Upf1"/>
    <property type="match status" value="1"/>
</dbReference>
<comment type="caution">
    <text evidence="7">The sequence shown here is derived from an EMBL/GenBank/DDBJ whole genome shotgun (WGS) entry which is preliminary data.</text>
</comment>
<dbReference type="Gene3D" id="3.40.50.300">
    <property type="entry name" value="P-loop containing nucleotide triphosphate hydrolases"/>
    <property type="match status" value="2"/>
</dbReference>
<dbReference type="Pfam" id="PF13087">
    <property type="entry name" value="AAA_12"/>
    <property type="match status" value="1"/>
</dbReference>
<evidence type="ECO:0000256" key="3">
    <source>
        <dbReference type="ARBA" id="ARBA00022806"/>
    </source>
</evidence>
<dbReference type="NCBIfam" id="TIGR03491">
    <property type="entry name" value="TM0106 family RecB-like putative nuclease"/>
    <property type="match status" value="1"/>
</dbReference>
<keyword evidence="3" id="KW-0347">Helicase</keyword>
<dbReference type="PANTHER" id="PTHR43788">
    <property type="entry name" value="DNA2/NAM7 HELICASE FAMILY MEMBER"/>
    <property type="match status" value="1"/>
</dbReference>
<dbReference type="InterPro" id="IPR027417">
    <property type="entry name" value="P-loop_NTPase"/>
</dbReference>
<name>A0A5C7WM17_METME</name>
<dbReference type="GO" id="GO:0016787">
    <property type="term" value="F:hydrolase activity"/>
    <property type="evidence" value="ECO:0007669"/>
    <property type="project" value="UniProtKB-KW"/>
</dbReference>
<evidence type="ECO:0000259" key="6">
    <source>
        <dbReference type="Pfam" id="PF13482"/>
    </source>
</evidence>
<sequence>MQKISEQVFYSASDLANFLECEHLTALDRLNLDSPMEKTADGEDAELIQNKGLKHEKEFLDALIDSGLSVIDITQVTGARASTQDKVHATIQAMQSGADIIFQATFADGFYLGHSDFLRKTTTPSALGAYSYEVIDTKLSTKAQGKFIIQLMFYSKLLAKIQGLMPTKMYVVLGNKKEATFYCSDYAAYFDALVQRFEAHVGNQTTDTYPNPCKRCDLCHWRDRCAQQRIDDDHLSQVAGILKSQIVKLNNAGIQTMAGLATVDDNFSIPKLNPESLHKIRHQARLQHHQKITGQAKIELLATDPNGRHGFMRLPEPNEGDIYFDMEGNPLEDPRHLEYLFGIYYLERGAYEFKGVWALNHSEEQKAFEDFMDFVTGRIKQYPKAHIYHYAAYEETAIKRLMSFYGTREAEVDNLLRQGRLVDLYKVVRESMRTSEPKYSIKNIEHFYLEKREGEVTNAGASIVYFEKWKATKDPKYLKDIEIYNIDDVRSTQALHAWLIKQRPAILPWGNAEANKLRETEDNAPKPSSTTALAEQRLEKYRLALLGAVPIPEAQKTATDHHRELMYYLLGFHRREAKPAWWDYFSRRDKQKDELIEDAECIADISLDPTDQPEAIKQSPKYVCKYPHQEFKLHTGSQAEIMEIGKSVSNLVIDATNHQLSFTLSKKQSLPDDTFTLGPGKPIESSILTEAIERYVENYLSGGSLYKSITGMLLKAKPAFKSLAQGSAIIDESQPIIPQMIHATADMNDSYLIIQGPPGTGKTYSGSKVIVDLLKRGKRVGITSNSHKAINNLLVGVCKEAIAQNFDFMGAKKSTSGDEELDEYSNIRVSKDNNEALDTNHQLVAGTAWLFAREEADQSFDYLFVDEAGQLSLGHLVAAGTCARNIVLMGDQMQLGQPTQGVHPGESGQSILEFLLQEQHTVPPDAGIFLGTTYRMHSSICQFISEAVYDSRLQSAPQTDKQLINLPNNAHPLIKSHGIVYAPIEHTDCAQTSDQEALLIRSLITELQTTTYIDHKGTEHPITLADILVITPYNAQVQNLLRHCPEGTKVGTVDKFQGQEAPVVLFSMVTSSSDDLPRDIGFLFSKNRLNVAISRAKSLVIFIANPKLMSVQCNNPEEMALVNTLCLLDQYRVDWSA</sequence>
<evidence type="ECO:0000313" key="8">
    <source>
        <dbReference type="Proteomes" id="UP000321374"/>
    </source>
</evidence>
<evidence type="ECO:0000259" key="5">
    <source>
        <dbReference type="Pfam" id="PF13087"/>
    </source>
</evidence>
<evidence type="ECO:0000256" key="4">
    <source>
        <dbReference type="ARBA" id="ARBA00022840"/>
    </source>
</evidence>
<dbReference type="Proteomes" id="UP000321374">
    <property type="component" value="Unassembled WGS sequence"/>
</dbReference>
<evidence type="ECO:0000256" key="2">
    <source>
        <dbReference type="ARBA" id="ARBA00022801"/>
    </source>
</evidence>
<dbReference type="InterPro" id="IPR041679">
    <property type="entry name" value="DNA2/NAM7-like_C"/>
</dbReference>
<feature type="domain" description="DNA2/NAM7 helicase-like C-terminal" evidence="5">
    <location>
        <begin position="909"/>
        <end position="1106"/>
    </location>
</feature>
<dbReference type="GO" id="GO:0005524">
    <property type="term" value="F:ATP binding"/>
    <property type="evidence" value="ECO:0007669"/>
    <property type="project" value="UniProtKB-KW"/>
</dbReference>
<dbReference type="PANTHER" id="PTHR43788:SF8">
    <property type="entry name" value="DNA-BINDING PROTEIN SMUBP-2"/>
    <property type="match status" value="1"/>
</dbReference>
<protein>
    <submittedName>
        <fullName evidence="7">TM0106 family RecB-like putative nuclease</fullName>
    </submittedName>
</protein>
<evidence type="ECO:0000313" key="7">
    <source>
        <dbReference type="EMBL" id="TXI37715.1"/>
    </source>
</evidence>
<dbReference type="InterPro" id="IPR050534">
    <property type="entry name" value="Coronavir_polyprotein_1ab"/>
</dbReference>
<dbReference type="Pfam" id="PF13482">
    <property type="entry name" value="RNase_H_2"/>
    <property type="match status" value="1"/>
</dbReference>
<accession>A0A5C7WM17</accession>
<feature type="domain" description="YprB ribonuclease H-like" evidence="6">
    <location>
        <begin position="322"/>
        <end position="499"/>
    </location>
</feature>
<dbReference type="SUPFAM" id="SSF52540">
    <property type="entry name" value="P-loop containing nucleoside triphosphate hydrolases"/>
    <property type="match status" value="1"/>
</dbReference>
<dbReference type="AlphaFoldDB" id="A0A5C7WM17"/>